<gene>
    <name evidence="6" type="ORF">MNBD_BACTEROID04-835</name>
</gene>
<feature type="domain" description="Metallo-beta-lactamase" evidence="5">
    <location>
        <begin position="124"/>
        <end position="320"/>
    </location>
</feature>
<organism evidence="6">
    <name type="scientific">hydrothermal vent metagenome</name>
    <dbReference type="NCBI Taxonomy" id="652676"/>
    <lineage>
        <taxon>unclassified sequences</taxon>
        <taxon>metagenomes</taxon>
        <taxon>ecological metagenomes</taxon>
    </lineage>
</organism>
<dbReference type="CDD" id="cd07714">
    <property type="entry name" value="RNaseJ_MBL-fold"/>
    <property type="match status" value="1"/>
</dbReference>
<dbReference type="PANTHER" id="PTHR43694">
    <property type="entry name" value="RIBONUCLEASE J"/>
    <property type="match status" value="1"/>
</dbReference>
<accession>A0A3B0UM25</accession>
<dbReference type="Pfam" id="PF22505">
    <property type="entry name" value="RNase_J_b_CASP"/>
    <property type="match status" value="1"/>
</dbReference>
<name>A0A3B0UM25_9ZZZZ</name>
<feature type="non-terminal residue" evidence="6">
    <location>
        <position position="391"/>
    </location>
</feature>
<keyword evidence="6" id="KW-0255">Endonuclease</keyword>
<evidence type="ECO:0000313" key="6">
    <source>
        <dbReference type="EMBL" id="VAW25609.1"/>
    </source>
</evidence>
<dbReference type="InterPro" id="IPR001279">
    <property type="entry name" value="Metallo-B-lactamas"/>
</dbReference>
<dbReference type="GO" id="GO:0004519">
    <property type="term" value="F:endonuclease activity"/>
    <property type="evidence" value="ECO:0007669"/>
    <property type="project" value="UniProtKB-KW"/>
</dbReference>
<dbReference type="Gene3D" id="3.40.50.10710">
    <property type="entry name" value="Metallo-hydrolase/oxidoreductase"/>
    <property type="match status" value="1"/>
</dbReference>
<dbReference type="SMART" id="SM00849">
    <property type="entry name" value="Lactamase_B"/>
    <property type="match status" value="1"/>
</dbReference>
<feature type="compositionally biased region" description="Low complexity" evidence="4">
    <location>
        <begin position="14"/>
        <end position="27"/>
    </location>
</feature>
<evidence type="ECO:0000256" key="4">
    <source>
        <dbReference type="SAM" id="MobiDB-lite"/>
    </source>
</evidence>
<dbReference type="AlphaFoldDB" id="A0A3B0UM25"/>
<sequence length="391" mass="43509">MTENEKTGKTQHGSRTASTSRRAPRAAVKQSATTRKVGHGDAPASHSKRTYTTTKRQLSDTRTRAKRVPVKTASRVVRKMGSPKRRDPGAGAPKRREVKKHDIIPPITGDNIRIIPLGGVEEVGKNMTIVENKDDIFIFDVGFQFSEDETPGIDYILPDTKYLEENKHKIRGAIITHGHLDHVGGIPYIMDKLGNPPLYSRDFTSLIIKKRQEEFPHLPPLDIKIVEPGQRIKLGSTMLKFFAVTHSIPDAMGIIVETPHGNIVISGDLRLEHDAGIPSEKEEKNWGEISKQNNLLFIGDSTNAENPGFSVSDSIIFANLEKIIKEAPSRLIIGTFASQVERMIKIIEICEKYNKKVITEGRSMKTNIEISKIAGLIKPKDDTFIQAQEAS</sequence>
<dbReference type="Gene3D" id="3.60.15.10">
    <property type="entry name" value="Ribonuclease Z/Hydroxyacylglutathione hydrolase-like"/>
    <property type="match status" value="1"/>
</dbReference>
<evidence type="ECO:0000256" key="1">
    <source>
        <dbReference type="ARBA" id="ARBA00022722"/>
    </source>
</evidence>
<dbReference type="InterPro" id="IPR055132">
    <property type="entry name" value="RNase_J_b_CASP"/>
</dbReference>
<dbReference type="InterPro" id="IPR042173">
    <property type="entry name" value="RNase_J_2"/>
</dbReference>
<keyword evidence="3" id="KW-0694">RNA-binding</keyword>
<dbReference type="GO" id="GO:0004527">
    <property type="term" value="F:exonuclease activity"/>
    <property type="evidence" value="ECO:0007669"/>
    <property type="project" value="UniProtKB-KW"/>
</dbReference>
<proteinExistence type="predicted"/>
<dbReference type="GO" id="GO:0003723">
    <property type="term" value="F:RNA binding"/>
    <property type="evidence" value="ECO:0007669"/>
    <property type="project" value="UniProtKB-KW"/>
</dbReference>
<dbReference type="PANTHER" id="PTHR43694:SF1">
    <property type="entry name" value="RIBONUCLEASE J"/>
    <property type="match status" value="1"/>
</dbReference>
<keyword evidence="2 6" id="KW-0269">Exonuclease</keyword>
<feature type="region of interest" description="Disordered" evidence="4">
    <location>
        <begin position="1"/>
        <end position="99"/>
    </location>
</feature>
<evidence type="ECO:0000259" key="5">
    <source>
        <dbReference type="SMART" id="SM00849"/>
    </source>
</evidence>
<evidence type="ECO:0000256" key="3">
    <source>
        <dbReference type="ARBA" id="ARBA00022884"/>
    </source>
</evidence>
<protein>
    <submittedName>
        <fullName evidence="6">Ribonuclease J (Endonuclease and 5' exonuclease)</fullName>
    </submittedName>
</protein>
<dbReference type="Pfam" id="PF00753">
    <property type="entry name" value="Lactamase_B"/>
    <property type="match status" value="1"/>
</dbReference>
<dbReference type="InterPro" id="IPR036866">
    <property type="entry name" value="RibonucZ/Hydroxyglut_hydro"/>
</dbReference>
<reference evidence="6" key="1">
    <citation type="submission" date="2018-06" db="EMBL/GenBank/DDBJ databases">
        <authorList>
            <person name="Zhirakovskaya E."/>
        </authorList>
    </citation>
    <scope>NUCLEOTIDE SEQUENCE</scope>
</reference>
<dbReference type="EMBL" id="UOER01000463">
    <property type="protein sequence ID" value="VAW25609.1"/>
    <property type="molecule type" value="Genomic_DNA"/>
</dbReference>
<keyword evidence="2 6" id="KW-0378">Hydrolase</keyword>
<keyword evidence="1" id="KW-0540">Nuclease</keyword>
<dbReference type="SUPFAM" id="SSF56281">
    <property type="entry name" value="Metallo-hydrolase/oxidoreductase"/>
    <property type="match status" value="1"/>
</dbReference>
<evidence type="ECO:0000256" key="2">
    <source>
        <dbReference type="ARBA" id="ARBA00022839"/>
    </source>
</evidence>